<organism evidence="1">
    <name type="scientific">bioreactor metagenome</name>
    <dbReference type="NCBI Taxonomy" id="1076179"/>
    <lineage>
        <taxon>unclassified sequences</taxon>
        <taxon>metagenomes</taxon>
        <taxon>ecological metagenomes</taxon>
    </lineage>
</organism>
<sequence>MSLEFTLSIVSEGTPSTTIKASLLPMVVTPRTRMVDVEPGAPEDLVTVTPAIAP</sequence>
<reference evidence="1" key="1">
    <citation type="submission" date="2019-08" db="EMBL/GenBank/DDBJ databases">
        <authorList>
            <person name="Kucharzyk K."/>
            <person name="Murdoch R.W."/>
            <person name="Higgins S."/>
            <person name="Loffler F."/>
        </authorList>
    </citation>
    <scope>NUCLEOTIDE SEQUENCE</scope>
</reference>
<accession>A0A645GZL0</accession>
<dbReference type="AlphaFoldDB" id="A0A645GZL0"/>
<proteinExistence type="predicted"/>
<protein>
    <submittedName>
        <fullName evidence="1">Uncharacterized protein</fullName>
    </submittedName>
</protein>
<comment type="caution">
    <text evidence="1">The sequence shown here is derived from an EMBL/GenBank/DDBJ whole genome shotgun (WGS) entry which is preliminary data.</text>
</comment>
<evidence type="ECO:0000313" key="1">
    <source>
        <dbReference type="EMBL" id="MPN32245.1"/>
    </source>
</evidence>
<gene>
    <name evidence="1" type="ORF">SDC9_179721</name>
</gene>
<dbReference type="EMBL" id="VSSQ01084145">
    <property type="protein sequence ID" value="MPN32245.1"/>
    <property type="molecule type" value="Genomic_DNA"/>
</dbReference>
<name>A0A645GZL0_9ZZZZ</name>